<comment type="similarity">
    <text evidence="2 9">Belongs to the complex I subunit 1 family.</text>
</comment>
<dbReference type="Pfam" id="PF00146">
    <property type="entry name" value="NADHdh"/>
    <property type="match status" value="1"/>
</dbReference>
<dbReference type="AlphaFoldDB" id="A0A9E9FWB1"/>
<dbReference type="GO" id="GO:0009060">
    <property type="term" value="P:aerobic respiration"/>
    <property type="evidence" value="ECO:0007669"/>
    <property type="project" value="TreeGrafter"/>
</dbReference>
<dbReference type="GO" id="GO:0003954">
    <property type="term" value="F:NADH dehydrogenase activity"/>
    <property type="evidence" value="ECO:0007669"/>
    <property type="project" value="TreeGrafter"/>
</dbReference>
<evidence type="ECO:0000256" key="2">
    <source>
        <dbReference type="ARBA" id="ARBA00010535"/>
    </source>
</evidence>
<dbReference type="GO" id="GO:0008137">
    <property type="term" value="F:NADH dehydrogenase (ubiquinone) activity"/>
    <property type="evidence" value="ECO:0007669"/>
    <property type="project" value="UniProtKB-EC"/>
</dbReference>
<organism evidence="12">
    <name type="scientific">Neofoleyellides sp. XM-2022</name>
    <dbReference type="NCBI Taxonomy" id="3014012"/>
    <lineage>
        <taxon>Eukaryota</taxon>
        <taxon>Metazoa</taxon>
        <taxon>Ecdysozoa</taxon>
        <taxon>Nematoda</taxon>
        <taxon>Chromadorea</taxon>
        <taxon>Rhabditida</taxon>
        <taxon>Spirurina</taxon>
        <taxon>Spiruromorpha</taxon>
        <taxon>Filarioidea</taxon>
        <taxon>Onchocercidae</taxon>
        <taxon>Neofoleyellides</taxon>
    </lineage>
</organism>
<keyword evidence="4" id="KW-0813">Transport</keyword>
<evidence type="ECO:0000256" key="9">
    <source>
        <dbReference type="RuleBase" id="RU000471"/>
    </source>
</evidence>
<feature type="transmembrane region" description="Helical" evidence="11">
    <location>
        <begin position="163"/>
        <end position="184"/>
    </location>
</feature>
<evidence type="ECO:0000256" key="7">
    <source>
        <dbReference type="ARBA" id="ARBA00023075"/>
    </source>
</evidence>
<keyword evidence="9" id="KW-0520">NAD</keyword>
<evidence type="ECO:0000256" key="5">
    <source>
        <dbReference type="ARBA" id="ARBA00022692"/>
    </source>
</evidence>
<evidence type="ECO:0000256" key="3">
    <source>
        <dbReference type="ARBA" id="ARBA00021009"/>
    </source>
</evidence>
<dbReference type="InterPro" id="IPR001694">
    <property type="entry name" value="NADH_UbQ_OxRdtase_su1/FPO"/>
</dbReference>
<feature type="transmembrane region" description="Helical" evidence="11">
    <location>
        <begin position="233"/>
        <end position="253"/>
    </location>
</feature>
<protein>
    <recommendedName>
        <fullName evidence="3 10">NADH-ubiquinone oxidoreductase chain 1</fullName>
        <ecNumber evidence="10">7.1.1.2</ecNumber>
    </recommendedName>
</protein>
<evidence type="ECO:0000256" key="8">
    <source>
        <dbReference type="ARBA" id="ARBA00023136"/>
    </source>
</evidence>
<dbReference type="EC" id="7.1.1.2" evidence="10"/>
<name>A0A9E9FWB1_9BILA</name>
<evidence type="ECO:0000256" key="11">
    <source>
        <dbReference type="SAM" id="Phobius"/>
    </source>
</evidence>
<keyword evidence="6 11" id="KW-1133">Transmembrane helix</keyword>
<dbReference type="GO" id="GO:0005743">
    <property type="term" value="C:mitochondrial inner membrane"/>
    <property type="evidence" value="ECO:0007669"/>
    <property type="project" value="UniProtKB-SubCell"/>
</dbReference>
<feature type="transmembrane region" description="Helical" evidence="11">
    <location>
        <begin position="102"/>
        <end position="128"/>
    </location>
</feature>
<sequence>MLFYLGLLVMIVFILQGVAFLTLMERHLLGGSQCRIGPNKVGFNGVLQALFDGFKLIKKEQLLPFYSSVVSFLMVPLLGFIIMVFFWFMLPYFIGVFSFDNSFLFLLCLMGLSVFPVMLSGVYSVGVYSYLGGLRAASQSYSYEISFSFYLLIFMVFNKGLFLFFNFGFIFFLFFFCFFVMVLMDVHRAPFDFSECESELVSGFNVEYSSIGFVSLFLSEYGNILFFGSLSSLLFFDMSLFFLYFFLFLVIFCRSSYPRMRFDNLMSFCWLYLLPVGVYFLGFYFLIFVF</sequence>
<feature type="transmembrane region" description="Helical" evidence="11">
    <location>
        <begin position="265"/>
        <end position="287"/>
    </location>
</feature>
<dbReference type="PANTHER" id="PTHR11432">
    <property type="entry name" value="NADH DEHYDROGENASE SUBUNIT 1"/>
    <property type="match status" value="1"/>
</dbReference>
<comment type="subcellular location">
    <subcellularLocation>
        <location evidence="1">Membrane</location>
        <topology evidence="1">Multi-pass membrane protein</topology>
    </subcellularLocation>
    <subcellularLocation>
        <location evidence="9">Mitochondrion inner membrane</location>
        <topology evidence="9">Multi-pass membrane protein</topology>
    </subcellularLocation>
</comment>
<geneLocation type="mitochondrion" evidence="12"/>
<keyword evidence="7 10" id="KW-0830">Ubiquinone</keyword>
<keyword evidence="10 12" id="KW-0496">Mitochondrion</keyword>
<feature type="transmembrane region" description="Helical" evidence="11">
    <location>
        <begin position="140"/>
        <end position="157"/>
    </location>
</feature>
<evidence type="ECO:0000256" key="6">
    <source>
        <dbReference type="ARBA" id="ARBA00022989"/>
    </source>
</evidence>
<dbReference type="PROSITE" id="PS00667">
    <property type="entry name" value="COMPLEX1_ND1_1"/>
    <property type="match status" value="1"/>
</dbReference>
<evidence type="ECO:0000256" key="4">
    <source>
        <dbReference type="ARBA" id="ARBA00022448"/>
    </source>
</evidence>
<evidence type="ECO:0000256" key="1">
    <source>
        <dbReference type="ARBA" id="ARBA00004141"/>
    </source>
</evidence>
<dbReference type="InterPro" id="IPR018086">
    <property type="entry name" value="NADH_UbQ_OxRdtase_su1_CS"/>
</dbReference>
<keyword evidence="5 9" id="KW-0812">Transmembrane</keyword>
<keyword evidence="8 11" id="KW-0472">Membrane</keyword>
<evidence type="ECO:0000313" key="12">
    <source>
        <dbReference type="EMBL" id="WAP90826.1"/>
    </source>
</evidence>
<accession>A0A9E9FWB1</accession>
<gene>
    <name evidence="12" type="primary">nad1</name>
</gene>
<reference evidence="12" key="2">
    <citation type="submission" date="2022-05" db="EMBL/GenBank/DDBJ databases">
        <authorList>
            <person name="Ma X."/>
        </authorList>
    </citation>
    <scope>NUCLEOTIDE SEQUENCE</scope>
    <source>
        <tissue evidence="12">Intestine</tissue>
    </source>
</reference>
<dbReference type="PROSITE" id="PS00668">
    <property type="entry name" value="COMPLEX1_ND1_2"/>
    <property type="match status" value="1"/>
</dbReference>
<proteinExistence type="inferred from homology"/>
<feature type="transmembrane region" description="Helical" evidence="11">
    <location>
        <begin position="6"/>
        <end position="23"/>
    </location>
</feature>
<reference evidence="12" key="1">
    <citation type="journal article" date="2022" name="Animals (Basel)">
        <title>First Description of the Mitogenome Features of Neofoleyellides Genus (Nematoda: Onchocercidae) Isolated from a Wild Bird (Pyrrhocorax pyrrhocorax).</title>
        <authorList>
            <person name="Wu T."/>
            <person name="Ma X."/>
            <person name="Wang F."/>
            <person name="Xie L."/>
            <person name="Lv Q."/>
            <person name="Zeng M."/>
            <person name="Xu Y."/>
            <person name="Qin S."/>
            <person name="Chang Q."/>
        </authorList>
    </citation>
    <scope>NUCLEOTIDE SEQUENCE</scope>
    <source>
        <tissue evidence="12">Intestine</tissue>
    </source>
</reference>
<dbReference type="PANTHER" id="PTHR11432:SF3">
    <property type="entry name" value="NADH-UBIQUINONE OXIDOREDUCTASE CHAIN 1"/>
    <property type="match status" value="1"/>
</dbReference>
<comment type="catalytic activity">
    <reaction evidence="10">
        <text>a ubiquinone + NADH + 5 H(+)(in) = a ubiquinol + NAD(+) + 4 H(+)(out)</text>
        <dbReference type="Rhea" id="RHEA:29091"/>
        <dbReference type="Rhea" id="RHEA-COMP:9565"/>
        <dbReference type="Rhea" id="RHEA-COMP:9566"/>
        <dbReference type="ChEBI" id="CHEBI:15378"/>
        <dbReference type="ChEBI" id="CHEBI:16389"/>
        <dbReference type="ChEBI" id="CHEBI:17976"/>
        <dbReference type="ChEBI" id="CHEBI:57540"/>
        <dbReference type="ChEBI" id="CHEBI:57945"/>
        <dbReference type="EC" id="7.1.1.2"/>
    </reaction>
</comment>
<evidence type="ECO:0000256" key="10">
    <source>
        <dbReference type="RuleBase" id="RU000473"/>
    </source>
</evidence>
<dbReference type="EMBL" id="ON641583">
    <property type="protein sequence ID" value="WAP90826.1"/>
    <property type="molecule type" value="Genomic_DNA"/>
</dbReference>
<feature type="transmembrane region" description="Helical" evidence="11">
    <location>
        <begin position="65"/>
        <end position="90"/>
    </location>
</feature>